<evidence type="ECO:0000313" key="13">
    <source>
        <dbReference type="Proteomes" id="UP000729357"/>
    </source>
</evidence>
<feature type="transmembrane region" description="Helical" evidence="10">
    <location>
        <begin position="68"/>
        <end position="88"/>
    </location>
</feature>
<dbReference type="InterPro" id="IPR050360">
    <property type="entry name" value="MFS_Sugar_Transporters"/>
</dbReference>
<evidence type="ECO:0000256" key="4">
    <source>
        <dbReference type="ARBA" id="ARBA00022692"/>
    </source>
</evidence>
<feature type="transmembrane region" description="Helical" evidence="10">
    <location>
        <begin position="457"/>
        <end position="478"/>
    </location>
</feature>
<evidence type="ECO:0000256" key="3">
    <source>
        <dbReference type="ARBA" id="ARBA00022448"/>
    </source>
</evidence>
<evidence type="ECO:0000256" key="8">
    <source>
        <dbReference type="ARBA" id="ARBA00043213"/>
    </source>
</evidence>
<dbReference type="InterPro" id="IPR005828">
    <property type="entry name" value="MFS_sugar_transport-like"/>
</dbReference>
<evidence type="ECO:0000256" key="9">
    <source>
        <dbReference type="RuleBase" id="RU003346"/>
    </source>
</evidence>
<name>A0A9P8G5B7_AURME</name>
<dbReference type="CDD" id="cd17356">
    <property type="entry name" value="MFS_HXT"/>
    <property type="match status" value="1"/>
</dbReference>
<feature type="transmembrane region" description="Helical" evidence="10">
    <location>
        <begin position="192"/>
        <end position="213"/>
    </location>
</feature>
<feature type="transmembrane region" description="Helical" evidence="10">
    <location>
        <begin position="384"/>
        <end position="402"/>
    </location>
</feature>
<dbReference type="FunFam" id="1.20.1250.20:FF:000026">
    <property type="entry name" value="MFS quinate transporter QutD"/>
    <property type="match status" value="1"/>
</dbReference>
<dbReference type="PROSITE" id="PS00217">
    <property type="entry name" value="SUGAR_TRANSPORT_2"/>
    <property type="match status" value="1"/>
</dbReference>
<dbReference type="GO" id="GO:0016020">
    <property type="term" value="C:membrane"/>
    <property type="evidence" value="ECO:0007669"/>
    <property type="project" value="UniProtKB-SubCell"/>
</dbReference>
<feature type="transmembrane region" description="Helical" evidence="10">
    <location>
        <begin position="283"/>
        <end position="303"/>
    </location>
</feature>
<dbReference type="AlphaFoldDB" id="A0A9P8G5B7"/>
<evidence type="ECO:0000256" key="7">
    <source>
        <dbReference type="ARBA" id="ARBA00023136"/>
    </source>
</evidence>
<dbReference type="Pfam" id="PF00083">
    <property type="entry name" value="Sugar_tr"/>
    <property type="match status" value="1"/>
</dbReference>
<keyword evidence="3 9" id="KW-0813">Transport</keyword>
<proteinExistence type="inferred from homology"/>
<sequence length="541" mass="59782">MGLLTLVEDRPTPSAVYNWRVYACAAVASFASCMIGYDSAFIGTTIALPSFVKEFGFKKMKAEHLALIKANIVTVYQAGAFFGSLLAYASAYYLGRRKSLWIFATVFMVGAGIMLAAKDGDLAPIYAGRVLAGLGVGGSSMIVPIYISEISPPAVRGRLVGIYELGWQIGGIVGFWINYALSETMASSRRQWQIPFAVQLIPGGLLLIGSLWLRESPRWLYSKGRREEGLKNLCWIRKLESNALYVVEEVASIDAALDHQAATMGMGFTAPFRAVAKSRAVQWRFFLGGMLFMWQNGSGINAINYYSPTVLKSIGITGTNTAFFTTGLFGVVKTIMTIIWILFLIDKLGRRKLLMIGATGGSVCMWIIGGYLLGTDGKRNGTELGPGGIAAVFFFYLWTTFYSPSWNGNPWVLNSEMFDSNTRSLGQASAAANNWFWNFIISRFTPQMFLNMGPSGCGVYFFFASMMMLSIVFVWFLVPETKSIPLEAMDRLFEVKPVRKANKVVIEEVRLREEEFRHDAEGAGLDAAKQDAVYHETVGKM</sequence>
<feature type="transmembrane region" description="Helical" evidence="10">
    <location>
        <begin position="159"/>
        <end position="180"/>
    </location>
</feature>
<evidence type="ECO:0000313" key="12">
    <source>
        <dbReference type="EMBL" id="KAG9990542.1"/>
    </source>
</evidence>
<comment type="similarity">
    <text evidence="2 9">Belongs to the major facilitator superfamily. Sugar transporter (TC 2.A.1.1) family.</text>
</comment>
<dbReference type="PROSITE" id="PS00216">
    <property type="entry name" value="SUGAR_TRANSPORT_1"/>
    <property type="match status" value="1"/>
</dbReference>
<feature type="domain" description="Major facilitator superfamily (MFS) profile" evidence="11">
    <location>
        <begin position="24"/>
        <end position="482"/>
    </location>
</feature>
<dbReference type="EMBL" id="JAHFXS010000026">
    <property type="protein sequence ID" value="KAG9990542.1"/>
    <property type="molecule type" value="Genomic_DNA"/>
</dbReference>
<dbReference type="SUPFAM" id="SSF103473">
    <property type="entry name" value="MFS general substrate transporter"/>
    <property type="match status" value="1"/>
</dbReference>
<keyword evidence="5" id="KW-0672">Quinate metabolism</keyword>
<protein>
    <recommendedName>
        <fullName evidence="8">Quinate transporter</fullName>
    </recommendedName>
</protein>
<dbReference type="InterPro" id="IPR003663">
    <property type="entry name" value="Sugar/inositol_transpt"/>
</dbReference>
<gene>
    <name evidence="12" type="ORF">KCU98_g1050</name>
</gene>
<feature type="transmembrane region" description="Helical" evidence="10">
    <location>
        <begin position="323"/>
        <end position="345"/>
    </location>
</feature>
<evidence type="ECO:0000256" key="5">
    <source>
        <dbReference type="ARBA" id="ARBA00022911"/>
    </source>
</evidence>
<dbReference type="InterPro" id="IPR020846">
    <property type="entry name" value="MFS_dom"/>
</dbReference>
<evidence type="ECO:0000256" key="10">
    <source>
        <dbReference type="SAM" id="Phobius"/>
    </source>
</evidence>
<feature type="transmembrane region" description="Helical" evidence="10">
    <location>
        <begin position="100"/>
        <end position="117"/>
    </location>
</feature>
<comment type="caution">
    <text evidence="12">The sequence shown here is derived from an EMBL/GenBank/DDBJ whole genome shotgun (WGS) entry which is preliminary data.</text>
</comment>
<evidence type="ECO:0000256" key="1">
    <source>
        <dbReference type="ARBA" id="ARBA00004141"/>
    </source>
</evidence>
<keyword evidence="13" id="KW-1185">Reference proteome</keyword>
<evidence type="ECO:0000256" key="2">
    <source>
        <dbReference type="ARBA" id="ARBA00010992"/>
    </source>
</evidence>
<comment type="subcellular location">
    <subcellularLocation>
        <location evidence="1">Membrane</location>
        <topology evidence="1">Multi-pass membrane protein</topology>
    </subcellularLocation>
</comment>
<dbReference type="PROSITE" id="PS50850">
    <property type="entry name" value="MFS"/>
    <property type="match status" value="1"/>
</dbReference>
<dbReference type="PANTHER" id="PTHR48022">
    <property type="entry name" value="PLASTIDIC GLUCOSE TRANSPORTER 4"/>
    <property type="match status" value="1"/>
</dbReference>
<dbReference type="GO" id="GO:0005351">
    <property type="term" value="F:carbohydrate:proton symporter activity"/>
    <property type="evidence" value="ECO:0007669"/>
    <property type="project" value="TreeGrafter"/>
</dbReference>
<dbReference type="NCBIfam" id="TIGR00879">
    <property type="entry name" value="SP"/>
    <property type="match status" value="1"/>
</dbReference>
<feature type="transmembrane region" description="Helical" evidence="10">
    <location>
        <begin position="21"/>
        <end position="48"/>
    </location>
</feature>
<evidence type="ECO:0000259" key="11">
    <source>
        <dbReference type="PROSITE" id="PS50850"/>
    </source>
</evidence>
<reference evidence="12" key="2">
    <citation type="submission" date="2021-08" db="EMBL/GenBank/DDBJ databases">
        <authorList>
            <person name="Gostincar C."/>
            <person name="Sun X."/>
            <person name="Song Z."/>
            <person name="Gunde-Cimerman N."/>
        </authorList>
    </citation>
    <scope>NUCLEOTIDE SEQUENCE</scope>
    <source>
        <strain evidence="12">EXF-9298</strain>
    </source>
</reference>
<dbReference type="InterPro" id="IPR005829">
    <property type="entry name" value="Sugar_transporter_CS"/>
</dbReference>
<reference evidence="12" key="1">
    <citation type="journal article" date="2021" name="J Fungi (Basel)">
        <title>Virulence traits and population genomics of the black yeast Aureobasidium melanogenum.</title>
        <authorList>
            <person name="Cernosa A."/>
            <person name="Sun X."/>
            <person name="Gostincar C."/>
            <person name="Fang C."/>
            <person name="Gunde-Cimerman N."/>
            <person name="Song Z."/>
        </authorList>
    </citation>
    <scope>NUCLEOTIDE SEQUENCE</scope>
    <source>
        <strain evidence="12">EXF-9298</strain>
    </source>
</reference>
<dbReference type="PRINTS" id="PR00171">
    <property type="entry name" value="SUGRTRNSPORT"/>
</dbReference>
<accession>A0A9P8G5B7</accession>
<feature type="transmembrane region" description="Helical" evidence="10">
    <location>
        <begin position="352"/>
        <end position="372"/>
    </location>
</feature>
<dbReference type="InterPro" id="IPR036259">
    <property type="entry name" value="MFS_trans_sf"/>
</dbReference>
<organism evidence="12 13">
    <name type="scientific">Aureobasidium melanogenum</name>
    <name type="common">Aureobasidium pullulans var. melanogenum</name>
    <dbReference type="NCBI Taxonomy" id="46634"/>
    <lineage>
        <taxon>Eukaryota</taxon>
        <taxon>Fungi</taxon>
        <taxon>Dikarya</taxon>
        <taxon>Ascomycota</taxon>
        <taxon>Pezizomycotina</taxon>
        <taxon>Dothideomycetes</taxon>
        <taxon>Dothideomycetidae</taxon>
        <taxon>Dothideales</taxon>
        <taxon>Saccotheciaceae</taxon>
        <taxon>Aureobasidium</taxon>
    </lineage>
</organism>
<evidence type="ECO:0000256" key="6">
    <source>
        <dbReference type="ARBA" id="ARBA00022989"/>
    </source>
</evidence>
<dbReference type="Proteomes" id="UP000729357">
    <property type="component" value="Unassembled WGS sequence"/>
</dbReference>
<feature type="non-terminal residue" evidence="12">
    <location>
        <position position="1"/>
    </location>
</feature>
<feature type="transmembrane region" description="Helical" evidence="10">
    <location>
        <begin position="123"/>
        <end position="147"/>
    </location>
</feature>
<dbReference type="Gene3D" id="1.20.1250.20">
    <property type="entry name" value="MFS general substrate transporter like domains"/>
    <property type="match status" value="2"/>
</dbReference>
<dbReference type="PANTHER" id="PTHR48022:SF34">
    <property type="entry name" value="MAJOR FACILITATOR SUPERFAMILY (MFS) PROFILE DOMAIN-CONTAINING PROTEIN-RELATED"/>
    <property type="match status" value="1"/>
</dbReference>
<keyword evidence="4 10" id="KW-0812">Transmembrane</keyword>
<keyword evidence="7 10" id="KW-0472">Membrane</keyword>
<keyword evidence="6 10" id="KW-1133">Transmembrane helix</keyword>